<evidence type="ECO:0000313" key="3">
    <source>
        <dbReference type="WBParaSite" id="L893_g17454.t1"/>
    </source>
</evidence>
<feature type="transmembrane region" description="Helical" evidence="1">
    <location>
        <begin position="33"/>
        <end position="52"/>
    </location>
</feature>
<evidence type="ECO:0000313" key="2">
    <source>
        <dbReference type="Proteomes" id="UP000095287"/>
    </source>
</evidence>
<keyword evidence="1" id="KW-1133">Transmembrane helix</keyword>
<reference evidence="3" key="1">
    <citation type="submission" date="2016-11" db="UniProtKB">
        <authorList>
            <consortium name="WormBaseParasite"/>
        </authorList>
    </citation>
    <scope>IDENTIFICATION</scope>
</reference>
<accession>A0A1I7YLY0</accession>
<proteinExistence type="predicted"/>
<keyword evidence="1" id="KW-0472">Membrane</keyword>
<organism evidence="2 3">
    <name type="scientific">Steinernema glaseri</name>
    <dbReference type="NCBI Taxonomy" id="37863"/>
    <lineage>
        <taxon>Eukaryota</taxon>
        <taxon>Metazoa</taxon>
        <taxon>Ecdysozoa</taxon>
        <taxon>Nematoda</taxon>
        <taxon>Chromadorea</taxon>
        <taxon>Rhabditida</taxon>
        <taxon>Tylenchina</taxon>
        <taxon>Panagrolaimomorpha</taxon>
        <taxon>Strongyloidoidea</taxon>
        <taxon>Steinernematidae</taxon>
        <taxon>Steinernema</taxon>
    </lineage>
</organism>
<dbReference type="Proteomes" id="UP000095287">
    <property type="component" value="Unplaced"/>
</dbReference>
<dbReference type="WBParaSite" id="L893_g17454.t1">
    <property type="protein sequence ID" value="L893_g17454.t1"/>
    <property type="gene ID" value="L893_g17454"/>
</dbReference>
<sequence>MDSPQIRSKPSVRSPVKQIVTFPFLNSMWRPSAYLMVTTLGLINLIASYFFLVETKGINLDAVKIHEEDVEEDEKMDMVKKENGSA</sequence>
<keyword evidence="1" id="KW-0812">Transmembrane</keyword>
<keyword evidence="2" id="KW-1185">Reference proteome</keyword>
<evidence type="ECO:0000256" key="1">
    <source>
        <dbReference type="SAM" id="Phobius"/>
    </source>
</evidence>
<dbReference type="AlphaFoldDB" id="A0A1I7YLY0"/>
<protein>
    <submittedName>
        <fullName evidence="3">Ovule protein</fullName>
    </submittedName>
</protein>
<name>A0A1I7YLY0_9BILA</name>